<dbReference type="Ensembl" id="ENSCLMT00005020201.1">
    <property type="protein sequence ID" value="ENSCLMP00005019181.1"/>
    <property type="gene ID" value="ENSCLMG00005009658.1"/>
</dbReference>
<name>A0A8C2Z4C7_CYCLU</name>
<evidence type="ECO:0000313" key="2">
    <source>
        <dbReference type="Ensembl" id="ENSCLMP00005019181.1"/>
    </source>
</evidence>
<evidence type="ECO:0000313" key="3">
    <source>
        <dbReference type="Proteomes" id="UP000694565"/>
    </source>
</evidence>
<dbReference type="CDD" id="cd00063">
    <property type="entry name" value="FN3"/>
    <property type="match status" value="1"/>
</dbReference>
<dbReference type="InterPro" id="IPR003961">
    <property type="entry name" value="FN3_dom"/>
</dbReference>
<dbReference type="PANTHER" id="PTHR48483">
    <property type="entry name" value="INTERLEUKIN-27 SUBUNIT BETA"/>
    <property type="match status" value="1"/>
</dbReference>
<dbReference type="Pfam" id="PF00041">
    <property type="entry name" value="fn3"/>
    <property type="match status" value="1"/>
</dbReference>
<evidence type="ECO:0000259" key="1">
    <source>
        <dbReference type="PROSITE" id="PS50853"/>
    </source>
</evidence>
<feature type="domain" description="Fibronectin type-III" evidence="1">
    <location>
        <begin position="243"/>
        <end position="340"/>
    </location>
</feature>
<dbReference type="SUPFAM" id="SSF49265">
    <property type="entry name" value="Fibronectin type III"/>
    <property type="match status" value="1"/>
</dbReference>
<dbReference type="PROSITE" id="PS50853">
    <property type="entry name" value="FN3"/>
    <property type="match status" value="1"/>
</dbReference>
<dbReference type="GeneTree" id="ENSGT00940000169112"/>
<dbReference type="Proteomes" id="UP000694565">
    <property type="component" value="Unplaced"/>
</dbReference>
<dbReference type="InterPro" id="IPR013783">
    <property type="entry name" value="Ig-like_fold"/>
</dbReference>
<accession>A0A8C2Z4C7</accession>
<dbReference type="AlphaFoldDB" id="A0A8C2Z4C7"/>
<protein>
    <recommendedName>
        <fullName evidence="1">Fibronectin type-III domain-containing protein</fullName>
    </recommendedName>
</protein>
<dbReference type="SMART" id="SM00060">
    <property type="entry name" value="FN3"/>
    <property type="match status" value="2"/>
</dbReference>
<dbReference type="PANTHER" id="PTHR48483:SF1">
    <property type="entry name" value="INTERLEUKIN-12 RECEPTOR SUBUNIT BETA-1-RELATED"/>
    <property type="match status" value="1"/>
</dbReference>
<reference evidence="2" key="2">
    <citation type="submission" date="2025-09" db="UniProtKB">
        <authorList>
            <consortium name="Ensembl"/>
        </authorList>
    </citation>
    <scope>IDENTIFICATION</scope>
</reference>
<dbReference type="InterPro" id="IPR036116">
    <property type="entry name" value="FN3_sf"/>
</dbReference>
<dbReference type="InterPro" id="IPR053073">
    <property type="entry name" value="IL11/IL27_subunit_beta"/>
</dbReference>
<proteinExistence type="predicted"/>
<keyword evidence="3" id="KW-1185">Reference proteome</keyword>
<dbReference type="Gene3D" id="2.60.40.10">
    <property type="entry name" value="Immunoglobulins"/>
    <property type="match status" value="2"/>
</dbReference>
<organism evidence="2 3">
    <name type="scientific">Cyclopterus lumpus</name>
    <name type="common">Lumpsucker</name>
    <dbReference type="NCBI Taxonomy" id="8103"/>
    <lineage>
        <taxon>Eukaryota</taxon>
        <taxon>Metazoa</taxon>
        <taxon>Chordata</taxon>
        <taxon>Craniata</taxon>
        <taxon>Vertebrata</taxon>
        <taxon>Euteleostomi</taxon>
        <taxon>Actinopterygii</taxon>
        <taxon>Neopterygii</taxon>
        <taxon>Teleostei</taxon>
        <taxon>Neoteleostei</taxon>
        <taxon>Acanthomorphata</taxon>
        <taxon>Eupercaria</taxon>
        <taxon>Perciformes</taxon>
        <taxon>Cottioidei</taxon>
        <taxon>Cottales</taxon>
        <taxon>Cyclopteridae</taxon>
        <taxon>Cyclopterus</taxon>
    </lineage>
</organism>
<sequence>YKMYEKYFCFGFDGEKGICSFQDCKKADESVYICEWSMNSTESNVTFDVYFNNKTKFTSSEKTYTINEEYIRIRYSAVHIWVEARVGNSSCTSPRKSVVLGDTVKYEAPQNISMSWFKNNLNLSWIDKINVNYQIHEMSLSFLFIRTGHVIVADLLKDSVYQVQVRHRSTQVLNPLWSDWSPVVTVPAGEVIDFMTNYESVSFTDIKDYVRYLYFEHRCDGGLKPQTVKACLFYQKEGVPLREPQDLIAISEKHTSAELSWKGIPFVDQRGFLTHHILCSVKVIFPHVISSECRNISASVTKHRLENLTPRTKYNISLVGVTGAGEGPEATVVINTLPEKTVNVKSRQVYL</sequence>
<reference evidence="2" key="1">
    <citation type="submission" date="2025-08" db="UniProtKB">
        <authorList>
            <consortium name="Ensembl"/>
        </authorList>
    </citation>
    <scope>IDENTIFICATION</scope>
</reference>